<protein>
    <submittedName>
        <fullName evidence="1">FliB family protein</fullName>
    </submittedName>
</protein>
<sequence length="406" mass="49131">MQNLKVTYPEYFKKFRCIGGVCEDSCCIGWDIDIDKISFRKYFRTNNVEMKRIFQKNLRNNDDYISENIDYGKVKLAKNKRCPFLDDKNLCIIYTNMGEESLSNVCTFFPRVLNKVDENYEISLDVACPEAARLVLMQKDTIKFVEHEESFTKYIVSRDMDTKDRKFDDTSVRYLKEIREYSTKILQNREYDLDRRMYMLGQFINDVDDEIRNNYNNVKNYIRNYDVSSIDMMFDNDGINYILQVDFFKRMINMLHVETDVESESFKEYTRKAVDSLHLNEDDCIQKYSMMYVEKFKKYEMNFMKKYSYILENYLVNFIYNNLFPFSETEFIFDGYIMLLKRYSFIRFYLVGLYLYNNEKQTEDEIVKFIQSFSKTIEHHKTYLVDSLAYIKMKEFNNMQFATTLI</sequence>
<reference evidence="1 2" key="1">
    <citation type="submission" date="2019-08" db="EMBL/GenBank/DDBJ databases">
        <title>In-depth cultivation of the pig gut microbiome towards novel bacterial diversity and tailored functional studies.</title>
        <authorList>
            <person name="Wylensek D."/>
            <person name="Hitch T.C.A."/>
            <person name="Clavel T."/>
        </authorList>
    </citation>
    <scope>NUCLEOTIDE SEQUENCE [LARGE SCALE GENOMIC DNA]</scope>
    <source>
        <strain evidence="1 2">WCA-383-APC-5B</strain>
    </source>
</reference>
<dbReference type="NCBIfam" id="NF038110">
    <property type="entry name" value="Lys_methyl_FliB"/>
    <property type="match status" value="1"/>
</dbReference>
<evidence type="ECO:0000313" key="1">
    <source>
        <dbReference type="EMBL" id="MSR92424.1"/>
    </source>
</evidence>
<dbReference type="RefSeq" id="WP_154532322.1">
    <property type="nucleotide sequence ID" value="NZ_JAQXTV010000038.1"/>
</dbReference>
<gene>
    <name evidence="1" type="ORF">FYJ33_13740</name>
</gene>
<keyword evidence="2" id="KW-1185">Reference proteome</keyword>
<comment type="caution">
    <text evidence="1">The sequence shown here is derived from an EMBL/GenBank/DDBJ whole genome shotgun (WGS) entry which is preliminary data.</text>
</comment>
<name>A0A7X2N0D6_9CLOT</name>
<dbReference type="AlphaFoldDB" id="A0A7X2N0D6"/>
<dbReference type="Proteomes" id="UP000460287">
    <property type="component" value="Unassembled WGS sequence"/>
</dbReference>
<evidence type="ECO:0000313" key="2">
    <source>
        <dbReference type="Proteomes" id="UP000460287"/>
    </source>
</evidence>
<proteinExistence type="predicted"/>
<accession>A0A7X2N0D6</accession>
<dbReference type="EMBL" id="VULX01000030">
    <property type="protein sequence ID" value="MSR92424.1"/>
    <property type="molecule type" value="Genomic_DNA"/>
</dbReference>
<organism evidence="1 2">
    <name type="scientific">Inconstantimicrobium porci</name>
    <dbReference type="NCBI Taxonomy" id="2652291"/>
    <lineage>
        <taxon>Bacteria</taxon>
        <taxon>Bacillati</taxon>
        <taxon>Bacillota</taxon>
        <taxon>Clostridia</taxon>
        <taxon>Eubacteriales</taxon>
        <taxon>Clostridiaceae</taxon>
        <taxon>Inconstantimicrobium</taxon>
    </lineage>
</organism>